<dbReference type="STRING" id="91928.A0A0D1ZR42"/>
<feature type="region of interest" description="Disordered" evidence="1">
    <location>
        <begin position="255"/>
        <end position="281"/>
    </location>
</feature>
<feature type="compositionally biased region" description="Low complexity" evidence="1">
    <location>
        <begin position="857"/>
        <end position="877"/>
    </location>
</feature>
<dbReference type="VEuPathDB" id="FungiDB:PV08_05327"/>
<evidence type="ECO:0000313" key="2">
    <source>
        <dbReference type="EMBL" id="KIW15282.1"/>
    </source>
</evidence>
<protein>
    <submittedName>
        <fullName evidence="2">Uncharacterized protein</fullName>
    </submittedName>
</protein>
<name>A0A0D1ZR42_9EURO</name>
<organism evidence="2 3">
    <name type="scientific">Exophiala spinifera</name>
    <dbReference type="NCBI Taxonomy" id="91928"/>
    <lineage>
        <taxon>Eukaryota</taxon>
        <taxon>Fungi</taxon>
        <taxon>Dikarya</taxon>
        <taxon>Ascomycota</taxon>
        <taxon>Pezizomycotina</taxon>
        <taxon>Eurotiomycetes</taxon>
        <taxon>Chaetothyriomycetidae</taxon>
        <taxon>Chaetothyriales</taxon>
        <taxon>Herpotrichiellaceae</taxon>
        <taxon>Exophiala</taxon>
    </lineage>
</organism>
<accession>A0A0D1ZR42</accession>
<keyword evidence="3" id="KW-1185">Reference proteome</keyword>
<dbReference type="HOGENOM" id="CLU_294056_0_0_1"/>
<feature type="compositionally biased region" description="Polar residues" evidence="1">
    <location>
        <begin position="271"/>
        <end position="281"/>
    </location>
</feature>
<dbReference type="EMBL" id="KN847495">
    <property type="protein sequence ID" value="KIW15282.1"/>
    <property type="molecule type" value="Genomic_DNA"/>
</dbReference>
<feature type="region of interest" description="Disordered" evidence="1">
    <location>
        <begin position="850"/>
        <end position="903"/>
    </location>
</feature>
<dbReference type="Proteomes" id="UP000053328">
    <property type="component" value="Unassembled WGS sequence"/>
</dbReference>
<evidence type="ECO:0000256" key="1">
    <source>
        <dbReference type="SAM" id="MobiDB-lite"/>
    </source>
</evidence>
<dbReference type="GeneID" id="27332410"/>
<sequence length="1032" mass="115761">MAPQAYFDLEPDFENEIFQSKRFGKLRLVTGEVICVAMAARILFLLKNDHSSSCIPCHILTEFNVEIDIETIRAVVEKDFEVFAQDLSAGEYVVPTVPSIVGRGYHRGHILPAGIAYECINLREYGIRFVRRYAKIQWGLTIPDTVLDELIEQWETSLTIAGGEEPPNARPQHEGRRINRLALWPYPALERRHQLFEHPPPQYEPRPVYRNNSGQEVLLRHPREVPDNHPLGSQALTVPAYTAGEAPPTYSDIQLPLPASSHEEPHLLNPQAESTHQSLPSNRSLETGLAKARHSLEAEFVTYSKSDIVNYLFSNMPATHLDSELGILTFQQVSRAFRRFLTLSMLARSRPLREIDLWPQECLGNPPVLSEQGHRMAKLVRDVITELKVSACASSRRILTGTPIIENREGLTVLLRHMQRGRGAQELGDFVSSRHLWRAVLEELHESDNLHVKMVMKRTLMNPQGVTLEGLLEEIKQARLNDKSFQVTLQSSIATPRLLVMVAGADASPALSIGELEGDTHSEVVGRRLNSYVNLLLGAKIVLQATVGAMTDDMFIAARCQLERLISGGATAVGIDEESFQQLQEALERVHALRDAKEASRINPEYWAAVMTNSCLALFGRFSSSRAWIMMPTSDEPPRQLAFVYIPKPLFPYTIQASTNHRSTIRDAQRLALRWMHTFESDLEETISHFHGSYDVFLVQWEFFQGNSDPNPYAVSEFEELDKGYRHALGKLHDVICRIETASLIANAESKASFITELNTHQKLRYAFEERLATCWRLSFTKLADLDRAEAAFHKYCTELVRVAHWYLRGKQTPIDPANHKALAAEVDQMLTTLEAAQVYSECDAAEAQASGGMGQSDSVASSSDAESSPDSSISLANSQAVSPADGDEKMVPQVSGAATQQDEEVLIHGRAVFATESTADEEEPVLRQREVCPSNPNSGSGQDPLSGIIAVRLQQENLRPWQTTKMPWIGLERDNVRWVLPNFCLDREAAHDDYHACSKLKVVTENRDYRFPEGKENIPTRPGDVVPVDRP</sequence>
<dbReference type="RefSeq" id="XP_016235498.1">
    <property type="nucleotide sequence ID" value="XM_016379671.1"/>
</dbReference>
<gene>
    <name evidence="2" type="ORF">PV08_05327</name>
</gene>
<evidence type="ECO:0000313" key="3">
    <source>
        <dbReference type="Proteomes" id="UP000053328"/>
    </source>
</evidence>
<dbReference type="AlphaFoldDB" id="A0A0D1ZR42"/>
<proteinExistence type="predicted"/>
<reference evidence="2 3" key="1">
    <citation type="submission" date="2015-01" db="EMBL/GenBank/DDBJ databases">
        <title>The Genome Sequence of Exophiala spinifera CBS89968.</title>
        <authorList>
            <consortium name="The Broad Institute Genomics Platform"/>
            <person name="Cuomo C."/>
            <person name="de Hoog S."/>
            <person name="Gorbushina A."/>
            <person name="Stielow B."/>
            <person name="Teixiera M."/>
            <person name="Abouelleil A."/>
            <person name="Chapman S.B."/>
            <person name="Priest M."/>
            <person name="Young S.K."/>
            <person name="Wortman J."/>
            <person name="Nusbaum C."/>
            <person name="Birren B."/>
        </authorList>
    </citation>
    <scope>NUCLEOTIDE SEQUENCE [LARGE SCALE GENOMIC DNA]</scope>
    <source>
        <strain evidence="2 3">CBS 89968</strain>
    </source>
</reference>
<dbReference type="OrthoDB" id="4120896at2759"/>